<evidence type="ECO:0000256" key="3">
    <source>
        <dbReference type="ARBA" id="ARBA00022833"/>
    </source>
</evidence>
<feature type="compositionally biased region" description="Low complexity" evidence="5">
    <location>
        <begin position="161"/>
        <end position="172"/>
    </location>
</feature>
<feature type="compositionally biased region" description="Acidic residues" evidence="5">
    <location>
        <begin position="187"/>
        <end position="200"/>
    </location>
</feature>
<evidence type="ECO:0000313" key="8">
    <source>
        <dbReference type="Proteomes" id="UP000503462"/>
    </source>
</evidence>
<dbReference type="SUPFAM" id="SSF90229">
    <property type="entry name" value="CCCH zinc finger"/>
    <property type="match status" value="1"/>
</dbReference>
<feature type="zinc finger region" description="C3H1-type" evidence="4">
    <location>
        <begin position="362"/>
        <end position="390"/>
    </location>
</feature>
<feature type="region of interest" description="Disordered" evidence="5">
    <location>
        <begin position="1"/>
        <end position="200"/>
    </location>
</feature>
<name>A0A6H0XQY5_9PEZI</name>
<proteinExistence type="predicted"/>
<dbReference type="EMBL" id="CP051140">
    <property type="protein sequence ID" value="QIW96879.1"/>
    <property type="molecule type" value="Genomic_DNA"/>
</dbReference>
<protein>
    <recommendedName>
        <fullName evidence="6">C3H1-type domain-containing protein</fullName>
    </recommendedName>
</protein>
<keyword evidence="3 4" id="KW-0862">Zinc</keyword>
<feature type="compositionally biased region" description="Polar residues" evidence="5">
    <location>
        <begin position="18"/>
        <end position="27"/>
    </location>
</feature>
<gene>
    <name evidence="7" type="ORF">AMS68_002397</name>
</gene>
<keyword evidence="1 4" id="KW-0479">Metal-binding</keyword>
<keyword evidence="2 4" id="KW-0863">Zinc-finger</keyword>
<evidence type="ECO:0000313" key="7">
    <source>
        <dbReference type="EMBL" id="QIW96879.1"/>
    </source>
</evidence>
<reference evidence="7 8" key="1">
    <citation type="journal article" date="2016" name="Sci. Rep.">
        <title>Peltaster fructicola genome reveals evolution from an invasive phytopathogen to an ectophytic parasite.</title>
        <authorList>
            <person name="Xu C."/>
            <person name="Chen H."/>
            <person name="Gleason M.L."/>
            <person name="Xu J.R."/>
            <person name="Liu H."/>
            <person name="Zhang R."/>
            <person name="Sun G."/>
        </authorList>
    </citation>
    <scope>NUCLEOTIDE SEQUENCE [LARGE SCALE GENOMIC DNA]</scope>
    <source>
        <strain evidence="7 8">LNHT1506</strain>
    </source>
</reference>
<feature type="compositionally biased region" description="Basic and acidic residues" evidence="5">
    <location>
        <begin position="48"/>
        <end position="58"/>
    </location>
</feature>
<feature type="region of interest" description="Disordered" evidence="5">
    <location>
        <begin position="319"/>
        <end position="362"/>
    </location>
</feature>
<dbReference type="Gene3D" id="4.10.1000.10">
    <property type="entry name" value="Zinc finger, CCCH-type"/>
    <property type="match status" value="1"/>
</dbReference>
<dbReference type="GO" id="GO:0008270">
    <property type="term" value="F:zinc ion binding"/>
    <property type="evidence" value="ECO:0007669"/>
    <property type="project" value="UniProtKB-KW"/>
</dbReference>
<evidence type="ECO:0000256" key="4">
    <source>
        <dbReference type="PROSITE-ProRule" id="PRU00723"/>
    </source>
</evidence>
<keyword evidence="8" id="KW-1185">Reference proteome</keyword>
<organism evidence="7 8">
    <name type="scientific">Peltaster fructicola</name>
    <dbReference type="NCBI Taxonomy" id="286661"/>
    <lineage>
        <taxon>Eukaryota</taxon>
        <taxon>Fungi</taxon>
        <taxon>Dikarya</taxon>
        <taxon>Ascomycota</taxon>
        <taxon>Pezizomycotina</taxon>
        <taxon>Dothideomycetes</taxon>
        <taxon>Dothideomycetes incertae sedis</taxon>
        <taxon>Peltaster</taxon>
    </lineage>
</organism>
<evidence type="ECO:0000256" key="5">
    <source>
        <dbReference type="SAM" id="MobiDB-lite"/>
    </source>
</evidence>
<evidence type="ECO:0000256" key="2">
    <source>
        <dbReference type="ARBA" id="ARBA00022771"/>
    </source>
</evidence>
<feature type="compositionally biased region" description="Polar residues" evidence="5">
    <location>
        <begin position="90"/>
        <end position="111"/>
    </location>
</feature>
<dbReference type="PROSITE" id="PS50103">
    <property type="entry name" value="ZF_C3H1"/>
    <property type="match status" value="1"/>
</dbReference>
<dbReference type="OrthoDB" id="273070at2759"/>
<feature type="compositionally biased region" description="Basic and acidic residues" evidence="5">
    <location>
        <begin position="331"/>
        <end position="343"/>
    </location>
</feature>
<dbReference type="InterPro" id="IPR000571">
    <property type="entry name" value="Znf_CCCH"/>
</dbReference>
<dbReference type="SMART" id="SM00356">
    <property type="entry name" value="ZnF_C3H1"/>
    <property type="match status" value="1"/>
</dbReference>
<evidence type="ECO:0000259" key="6">
    <source>
        <dbReference type="PROSITE" id="PS50103"/>
    </source>
</evidence>
<evidence type="ECO:0000256" key="1">
    <source>
        <dbReference type="ARBA" id="ARBA00022723"/>
    </source>
</evidence>
<feature type="domain" description="C3H1-type" evidence="6">
    <location>
        <begin position="362"/>
        <end position="390"/>
    </location>
</feature>
<dbReference type="Proteomes" id="UP000503462">
    <property type="component" value="Chromosome 2"/>
</dbReference>
<dbReference type="InterPro" id="IPR036855">
    <property type="entry name" value="Znf_CCCH_sf"/>
</dbReference>
<sequence length="451" mass="49292">MNGFTFPPPPPPPPARSSKLQEVSQLTGPELAREHPEAYRGQGAPRGRRIERGGHDHGFPQGLPRGAHFNPNFQPQSQRRPRDGHVDGRQGSTRASVSERQQHAPQIQTQSHPDRTAAGHKRKLDALRGPQLDSGSRSGPQVAPAVPRFGAPVISKDVNLTTTSSAPTTNTSGRSLFGIGNSHPELADSDSSNDEQEDDLDEEAMYAQLGTKLVFEYEGNVVSLANEADLAQWQQERKSRFPTIQRVAAKDAERRLIGTERKRLLDEAYALGRPSWARRPMNHGQLILPTTVDEQHVSSEAMGAAASSTVSISTDLLGMNQYGSDEEDDSKSEVVRGDDRRTASDGSGDEAPEEASSKPPIIDPRPACRYYFSTGACKAGDGCRFRHEPRVGQPLDNVQNAVKKQRPRVTRPDGSKKKGIYQLLTDQENEAADKLALQVIKHLGSIGFFEA</sequence>
<accession>A0A6H0XQY5</accession>
<dbReference type="AlphaFoldDB" id="A0A6H0XQY5"/>
<feature type="compositionally biased region" description="Pro residues" evidence="5">
    <location>
        <begin position="1"/>
        <end position="15"/>
    </location>
</feature>